<evidence type="ECO:0000256" key="3">
    <source>
        <dbReference type="ARBA" id="ARBA00004406"/>
    </source>
</evidence>
<dbReference type="GO" id="GO:0004497">
    <property type="term" value="F:monooxygenase activity"/>
    <property type="evidence" value="ECO:0007669"/>
    <property type="project" value="UniProtKB-KW"/>
</dbReference>
<keyword evidence="5 13" id="KW-0349">Heme</keyword>
<feature type="binding site" description="axial binding residue" evidence="13">
    <location>
        <position position="417"/>
    </location>
    <ligand>
        <name>heme</name>
        <dbReference type="ChEBI" id="CHEBI:30413"/>
    </ligand>
    <ligandPart>
        <name>Fe</name>
        <dbReference type="ChEBI" id="CHEBI:18248"/>
    </ligandPart>
</feature>
<comment type="similarity">
    <text evidence="4 14">Belongs to the cytochrome P450 family.</text>
</comment>
<evidence type="ECO:0000256" key="14">
    <source>
        <dbReference type="RuleBase" id="RU000461"/>
    </source>
</evidence>
<dbReference type="SUPFAM" id="SSF48264">
    <property type="entry name" value="Cytochrome P450"/>
    <property type="match status" value="1"/>
</dbReference>
<keyword evidence="9 14" id="KW-0560">Oxidoreductase</keyword>
<dbReference type="InterPro" id="IPR001128">
    <property type="entry name" value="Cyt_P450"/>
</dbReference>
<keyword evidence="7" id="KW-0256">Endoplasmic reticulum</keyword>
<dbReference type="AlphaFoldDB" id="A0A2A6CJ81"/>
<reference evidence="16" key="1">
    <citation type="journal article" date="2008" name="Nat. Genet.">
        <title>The Pristionchus pacificus genome provides a unique perspective on nematode lifestyle and parasitism.</title>
        <authorList>
            <person name="Dieterich C."/>
            <person name="Clifton S.W."/>
            <person name="Schuster L.N."/>
            <person name="Chinwalla A."/>
            <person name="Delehaunty K."/>
            <person name="Dinkelacker I."/>
            <person name="Fulton L."/>
            <person name="Fulton R."/>
            <person name="Godfrey J."/>
            <person name="Minx P."/>
            <person name="Mitreva M."/>
            <person name="Roeseler W."/>
            <person name="Tian H."/>
            <person name="Witte H."/>
            <person name="Yang S.P."/>
            <person name="Wilson R.K."/>
            <person name="Sommer R.J."/>
        </authorList>
    </citation>
    <scope>NUCLEOTIDE SEQUENCE [LARGE SCALE GENOMIC DNA]</scope>
    <source>
        <strain evidence="16">PS312</strain>
    </source>
</reference>
<dbReference type="CDD" id="cd20617">
    <property type="entry name" value="CYP1_2-like"/>
    <property type="match status" value="1"/>
</dbReference>
<evidence type="ECO:0000313" key="15">
    <source>
        <dbReference type="EnsemblMetazoa" id="PPA45368.1"/>
    </source>
</evidence>
<gene>
    <name evidence="15" type="primary">WBGene00283737</name>
</gene>
<dbReference type="InterPro" id="IPR017972">
    <property type="entry name" value="Cyt_P450_CS"/>
</dbReference>
<dbReference type="PROSITE" id="PS00086">
    <property type="entry name" value="CYTOCHROME_P450"/>
    <property type="match status" value="1"/>
</dbReference>
<evidence type="ECO:0000256" key="4">
    <source>
        <dbReference type="ARBA" id="ARBA00010617"/>
    </source>
</evidence>
<proteinExistence type="inferred from homology"/>
<evidence type="ECO:0000256" key="10">
    <source>
        <dbReference type="ARBA" id="ARBA00023004"/>
    </source>
</evidence>
<dbReference type="InterPro" id="IPR002401">
    <property type="entry name" value="Cyt_P450_E_grp-I"/>
</dbReference>
<reference evidence="15" key="2">
    <citation type="submission" date="2022-06" db="UniProtKB">
        <authorList>
            <consortium name="EnsemblMetazoa"/>
        </authorList>
    </citation>
    <scope>IDENTIFICATION</scope>
    <source>
        <strain evidence="15">PS312</strain>
    </source>
</reference>
<dbReference type="GO" id="GO:0005789">
    <property type="term" value="C:endoplasmic reticulum membrane"/>
    <property type="evidence" value="ECO:0007669"/>
    <property type="project" value="UniProtKB-SubCell"/>
</dbReference>
<dbReference type="GO" id="GO:0016705">
    <property type="term" value="F:oxidoreductase activity, acting on paired donors, with incorporation or reduction of molecular oxygen"/>
    <property type="evidence" value="ECO:0007669"/>
    <property type="project" value="InterPro"/>
</dbReference>
<protein>
    <submittedName>
        <fullName evidence="15">Cytochrome P450</fullName>
    </submittedName>
</protein>
<dbReference type="InterPro" id="IPR036396">
    <property type="entry name" value="Cyt_P450_sf"/>
</dbReference>
<dbReference type="Proteomes" id="UP000005239">
    <property type="component" value="Unassembled WGS sequence"/>
</dbReference>
<evidence type="ECO:0000256" key="7">
    <source>
        <dbReference type="ARBA" id="ARBA00022824"/>
    </source>
</evidence>
<evidence type="ECO:0000313" key="16">
    <source>
        <dbReference type="Proteomes" id="UP000005239"/>
    </source>
</evidence>
<dbReference type="FunFam" id="1.10.630.10:FF:000238">
    <property type="entry name" value="Cytochrome P450 2A6"/>
    <property type="match status" value="1"/>
</dbReference>
<comment type="subcellular location">
    <subcellularLocation>
        <location evidence="3">Endoplasmic reticulum membrane</location>
        <topology evidence="3">Peripheral membrane protein</topology>
    </subcellularLocation>
    <subcellularLocation>
        <location evidence="2">Microsome membrane</location>
        <topology evidence="2">Peripheral membrane protein</topology>
    </subcellularLocation>
</comment>
<evidence type="ECO:0000256" key="9">
    <source>
        <dbReference type="ARBA" id="ARBA00023002"/>
    </source>
</evidence>
<dbReference type="GO" id="GO:0005506">
    <property type="term" value="F:iron ion binding"/>
    <property type="evidence" value="ECO:0007669"/>
    <property type="project" value="InterPro"/>
</dbReference>
<evidence type="ECO:0000256" key="6">
    <source>
        <dbReference type="ARBA" id="ARBA00022723"/>
    </source>
</evidence>
<evidence type="ECO:0000256" key="5">
    <source>
        <dbReference type="ARBA" id="ARBA00022617"/>
    </source>
</evidence>
<evidence type="ECO:0000256" key="2">
    <source>
        <dbReference type="ARBA" id="ARBA00004174"/>
    </source>
</evidence>
<sequence length="470" mass="54524">MIGILMTLLFLLVVYIYKYYENVRRYPKGPTPLPLIGNLHQFDAHRLHYFLEEAQSKYGDVFTVWTPCPMVVFMSYSTIKEALVTKGDDFVGRMGRFPDDLFMSTENGGVIFSEGENWREQRRTAIHIMRDFGMGKNVMEAQVKSSMDECMKHLDSIEDKSAVDFRWPLQILVANVVNEVLFGYHYNFNDCKRLMDYSDRLAGQIEEMRKNILVFVVMQFPFLSRFPYIGWKGKGQYKANVKILLDHVREDVRRCEKTFNDNDEPHCFVHAYMQRMNKNDYLTEDQMVNVCSDFFLAGMETTSTTLRWSMLHMANNLDVQDKIRSEIHSVIGKDGEITMNERMNMPFTSAAVTELQRMANILPLNVVHRTVNDTKRGDIFEDADKFKPERFLMKDGKTPNREVIEQVIPFSMGKRMCAGEGLARMELFIGLASILQKYRILPPKDAPLDMTPIEGSILLPKPNKLQMIPV</sequence>
<accession>A0A2A6CJ81</accession>
<keyword evidence="10 13" id="KW-0408">Iron</keyword>
<comment type="cofactor">
    <cofactor evidence="1 13">
        <name>heme</name>
        <dbReference type="ChEBI" id="CHEBI:30413"/>
    </cofactor>
</comment>
<organism evidence="15 16">
    <name type="scientific">Pristionchus pacificus</name>
    <name type="common">Parasitic nematode worm</name>
    <dbReference type="NCBI Taxonomy" id="54126"/>
    <lineage>
        <taxon>Eukaryota</taxon>
        <taxon>Metazoa</taxon>
        <taxon>Ecdysozoa</taxon>
        <taxon>Nematoda</taxon>
        <taxon>Chromadorea</taxon>
        <taxon>Rhabditida</taxon>
        <taxon>Rhabditina</taxon>
        <taxon>Diplogasteromorpha</taxon>
        <taxon>Diplogasteroidea</taxon>
        <taxon>Neodiplogasteridae</taxon>
        <taxon>Pristionchus</taxon>
    </lineage>
</organism>
<evidence type="ECO:0000256" key="8">
    <source>
        <dbReference type="ARBA" id="ARBA00022848"/>
    </source>
</evidence>
<evidence type="ECO:0000256" key="11">
    <source>
        <dbReference type="ARBA" id="ARBA00023033"/>
    </source>
</evidence>
<keyword evidence="11 14" id="KW-0503">Monooxygenase</keyword>
<evidence type="ECO:0000256" key="13">
    <source>
        <dbReference type="PIRSR" id="PIRSR602401-1"/>
    </source>
</evidence>
<keyword evidence="16" id="KW-1185">Reference proteome</keyword>
<dbReference type="EnsemblMetazoa" id="PPA45368.1">
    <property type="protein sequence ID" value="PPA45368.1"/>
    <property type="gene ID" value="WBGene00283737"/>
</dbReference>
<dbReference type="Pfam" id="PF00067">
    <property type="entry name" value="p450"/>
    <property type="match status" value="2"/>
</dbReference>
<keyword evidence="12" id="KW-0472">Membrane</keyword>
<dbReference type="OrthoDB" id="1055148at2759"/>
<evidence type="ECO:0000256" key="1">
    <source>
        <dbReference type="ARBA" id="ARBA00001971"/>
    </source>
</evidence>
<keyword evidence="8" id="KW-0492">Microsome</keyword>
<dbReference type="PANTHER" id="PTHR24284">
    <property type="entry name" value="CYTOCHROME P450 FAMILY"/>
    <property type="match status" value="1"/>
</dbReference>
<name>A0A2A6CJ81_PRIPA</name>
<keyword evidence="6 13" id="KW-0479">Metal-binding</keyword>
<dbReference type="Gene3D" id="1.10.630.10">
    <property type="entry name" value="Cytochrome P450"/>
    <property type="match status" value="1"/>
</dbReference>
<dbReference type="PRINTS" id="PR00385">
    <property type="entry name" value="P450"/>
</dbReference>
<evidence type="ECO:0000256" key="12">
    <source>
        <dbReference type="ARBA" id="ARBA00023136"/>
    </source>
</evidence>
<dbReference type="PRINTS" id="PR00463">
    <property type="entry name" value="EP450I"/>
</dbReference>
<dbReference type="GO" id="GO:0020037">
    <property type="term" value="F:heme binding"/>
    <property type="evidence" value="ECO:0007669"/>
    <property type="project" value="InterPro"/>
</dbReference>
<dbReference type="PANTHER" id="PTHR24284:SF1">
    <property type="entry name" value="CYTOCHROME P450 FAMILY"/>
    <property type="match status" value="1"/>
</dbReference>
<accession>A0A8R1Z5L0</accession>